<name>A0A2W5MWT3_9BACT</name>
<feature type="non-terminal residue" evidence="2">
    <location>
        <position position="160"/>
    </location>
</feature>
<keyword evidence="1" id="KW-0812">Transmembrane</keyword>
<reference evidence="2 3" key="1">
    <citation type="submission" date="2017-08" db="EMBL/GenBank/DDBJ databases">
        <title>Infants hospitalized years apart are colonized by the same room-sourced microbial strains.</title>
        <authorList>
            <person name="Brooks B."/>
            <person name="Olm M.R."/>
            <person name="Firek B.A."/>
            <person name="Baker R."/>
            <person name="Thomas B.C."/>
            <person name="Morowitz M.J."/>
            <person name="Banfield J.F."/>
        </authorList>
    </citation>
    <scope>NUCLEOTIDE SEQUENCE [LARGE SCALE GENOMIC DNA]</scope>
    <source>
        <strain evidence="2">S2_005_002_R2_29</strain>
    </source>
</reference>
<gene>
    <name evidence="2" type="ORF">DI551_07925</name>
</gene>
<feature type="transmembrane region" description="Helical" evidence="1">
    <location>
        <begin position="85"/>
        <end position="107"/>
    </location>
</feature>
<protein>
    <submittedName>
        <fullName evidence="2">Uncharacterized protein</fullName>
    </submittedName>
</protein>
<evidence type="ECO:0000313" key="3">
    <source>
        <dbReference type="Proteomes" id="UP000249417"/>
    </source>
</evidence>
<keyword evidence="1" id="KW-1133">Transmembrane helix</keyword>
<dbReference type="EMBL" id="QFQB01000056">
    <property type="protein sequence ID" value="PZQ45264.1"/>
    <property type="molecule type" value="Genomic_DNA"/>
</dbReference>
<keyword evidence="1" id="KW-0472">Membrane</keyword>
<organism evidence="2 3">
    <name type="scientific">Micavibrio aeruginosavorus</name>
    <dbReference type="NCBI Taxonomy" id="349221"/>
    <lineage>
        <taxon>Bacteria</taxon>
        <taxon>Pseudomonadati</taxon>
        <taxon>Bdellovibrionota</taxon>
        <taxon>Bdellovibrionia</taxon>
        <taxon>Bdellovibrionales</taxon>
        <taxon>Pseudobdellovibrionaceae</taxon>
        <taxon>Micavibrio</taxon>
    </lineage>
</organism>
<dbReference type="AlphaFoldDB" id="A0A2W5MWT3"/>
<evidence type="ECO:0000256" key="1">
    <source>
        <dbReference type="SAM" id="Phobius"/>
    </source>
</evidence>
<feature type="transmembrane region" description="Helical" evidence="1">
    <location>
        <begin position="26"/>
        <end position="48"/>
    </location>
</feature>
<proteinExistence type="predicted"/>
<dbReference type="Proteomes" id="UP000249417">
    <property type="component" value="Unassembled WGS sequence"/>
</dbReference>
<accession>A0A2W5MWT3</accession>
<feature type="transmembrane region" description="Helical" evidence="1">
    <location>
        <begin position="119"/>
        <end position="140"/>
    </location>
</feature>
<evidence type="ECO:0000313" key="2">
    <source>
        <dbReference type="EMBL" id="PZQ45264.1"/>
    </source>
</evidence>
<comment type="caution">
    <text evidence="2">The sequence shown here is derived from an EMBL/GenBank/DDBJ whole genome shotgun (WGS) entry which is preliminary data.</text>
</comment>
<feature type="transmembrane region" description="Helical" evidence="1">
    <location>
        <begin position="60"/>
        <end position="79"/>
    </location>
</feature>
<sequence length="160" mass="17256">MAAYFLFAAIVVYALAGSPTPDHPGIIEAVVGGLLLLSLAAAGLHRAVDFNFSGSGYLKALQAFFLTGLVLPSLAGAYLGNDHWLIVRDVLAFAFLGLPLFLTRIFQESMRATEILCRLYVFAGLAFAVRTLMPAFNIWIPQGELLYLSNSPLALFAAVF</sequence>